<name>A0ABX8E302_9SPHN</name>
<dbReference type="Gene3D" id="3.20.20.80">
    <property type="entry name" value="Glycosidases"/>
    <property type="match status" value="1"/>
</dbReference>
<sequence length="354" mass="39595">MTPELGLIDGRFGRPWTAQERRHVARTLAEGGFGFYHHAPKADRALRREWQRAHSPEETAELAEFSAYCRDLGLRFGIGLTPIGATHPFDGAARDDLARRIAELDAIGLDDLCIFFDDLRGDLPDLARRQADVVNFAAERTKAGRIFTCPTYYSDDPVLDVVFGARPKDYLSNLGRHLAPGIEVYWTGEEVCSRAIEPAHLARVTRELGRKVTLWDNYPVNDGARMSRFLHLRAFTGRPAANAAHIAGHAVNPAIQAHLSCLPALTLPMVYAEAEDYAYGAAFAEVARTHLGPEFAKRLMEDLAALQDIGHERLGPRADRLRGRYASLDHPAAREIMRWLDCEDLMRDDEVQTQ</sequence>
<dbReference type="SUPFAM" id="SSF51445">
    <property type="entry name" value="(Trans)glycosidases"/>
    <property type="match status" value="1"/>
</dbReference>
<evidence type="ECO:0000313" key="6">
    <source>
        <dbReference type="Proteomes" id="UP000677126"/>
    </source>
</evidence>
<keyword evidence="2 3" id="KW-0326">Glycosidase</keyword>
<proteinExistence type="inferred from homology"/>
<evidence type="ECO:0000256" key="3">
    <source>
        <dbReference type="PROSITE-ProRule" id="PRU01353"/>
    </source>
</evidence>
<evidence type="ECO:0000256" key="1">
    <source>
        <dbReference type="ARBA" id="ARBA00022801"/>
    </source>
</evidence>
<keyword evidence="1 3" id="KW-0378">Hydrolase</keyword>
<evidence type="ECO:0000259" key="4">
    <source>
        <dbReference type="PROSITE" id="PS52009"/>
    </source>
</evidence>
<dbReference type="PANTHER" id="PTHR13170:SF16">
    <property type="entry name" value="PROTEIN O-GLCNACASE"/>
    <property type="match status" value="1"/>
</dbReference>
<dbReference type="RefSeq" id="WP_213501803.1">
    <property type="nucleotide sequence ID" value="NZ_CP054856.1"/>
</dbReference>
<reference evidence="5 6" key="1">
    <citation type="journal article" date="2021" name="Int. J. Syst. Evol. Microbiol.">
        <title>Novosphingobium decolorationis sp. nov., an aniline blue-decolourizing bacterium isolated from East Pacific sediment.</title>
        <authorList>
            <person name="Chen X."/>
            <person name="Dong B."/>
            <person name="Chen T."/>
            <person name="Ren N."/>
            <person name="Wang J."/>
            <person name="Xu Y."/>
            <person name="Yang J."/>
            <person name="Zhu S."/>
            <person name="Chen J."/>
        </authorList>
    </citation>
    <scope>NUCLEOTIDE SEQUENCE [LARGE SCALE GENOMIC DNA]</scope>
    <source>
        <strain evidence="5 6">502str22</strain>
    </source>
</reference>
<evidence type="ECO:0000313" key="5">
    <source>
        <dbReference type="EMBL" id="QVM82595.1"/>
    </source>
</evidence>
<dbReference type="PANTHER" id="PTHR13170">
    <property type="entry name" value="O-GLCNACASE"/>
    <property type="match status" value="1"/>
</dbReference>
<feature type="domain" description="GH84" evidence="4">
    <location>
        <begin position="3"/>
        <end position="275"/>
    </location>
</feature>
<dbReference type="EMBL" id="CP054856">
    <property type="protein sequence ID" value="QVM82595.1"/>
    <property type="molecule type" value="Genomic_DNA"/>
</dbReference>
<organism evidence="5 6">
    <name type="scientific">Novosphingobium decolorationis</name>
    <dbReference type="NCBI Taxonomy" id="2698673"/>
    <lineage>
        <taxon>Bacteria</taxon>
        <taxon>Pseudomonadati</taxon>
        <taxon>Pseudomonadota</taxon>
        <taxon>Alphaproteobacteria</taxon>
        <taxon>Sphingomonadales</taxon>
        <taxon>Sphingomonadaceae</taxon>
        <taxon>Novosphingobium</taxon>
    </lineage>
</organism>
<gene>
    <name evidence="5" type="ORF">HT578_01740</name>
</gene>
<dbReference type="InterPro" id="IPR017853">
    <property type="entry name" value="GH"/>
</dbReference>
<dbReference type="Proteomes" id="UP000677126">
    <property type="component" value="Chromosome"/>
</dbReference>
<dbReference type="Pfam" id="PF07555">
    <property type="entry name" value="NAGidase"/>
    <property type="match status" value="1"/>
</dbReference>
<dbReference type="PROSITE" id="PS52009">
    <property type="entry name" value="GH84"/>
    <property type="match status" value="1"/>
</dbReference>
<dbReference type="InterPro" id="IPR011496">
    <property type="entry name" value="O-GlcNAcase_cat"/>
</dbReference>
<keyword evidence="6" id="KW-1185">Reference proteome</keyword>
<comment type="similarity">
    <text evidence="3">Belongs to the glycosyl hydrolase 84 family.</text>
</comment>
<accession>A0ABX8E302</accession>
<feature type="active site" description="Proton donor" evidence="3">
    <location>
        <position position="118"/>
    </location>
</feature>
<evidence type="ECO:0000256" key="2">
    <source>
        <dbReference type="ARBA" id="ARBA00023295"/>
    </source>
</evidence>
<dbReference type="InterPro" id="IPR051822">
    <property type="entry name" value="Glycosyl_Hydrolase_84"/>
</dbReference>
<protein>
    <submittedName>
        <fullName evidence="5">Beta-N-acetylglucosaminidase domain-containing protein</fullName>
    </submittedName>
</protein>